<organism evidence="6 7">
    <name type="scientific">Leucosporidium creatinivorum</name>
    <dbReference type="NCBI Taxonomy" id="106004"/>
    <lineage>
        <taxon>Eukaryota</taxon>
        <taxon>Fungi</taxon>
        <taxon>Dikarya</taxon>
        <taxon>Basidiomycota</taxon>
        <taxon>Pucciniomycotina</taxon>
        <taxon>Microbotryomycetes</taxon>
        <taxon>Leucosporidiales</taxon>
        <taxon>Leucosporidium</taxon>
    </lineage>
</organism>
<evidence type="ECO:0000313" key="7">
    <source>
        <dbReference type="Proteomes" id="UP000193467"/>
    </source>
</evidence>
<evidence type="ECO:0000259" key="5">
    <source>
        <dbReference type="Pfam" id="PF01778"/>
    </source>
</evidence>
<dbReference type="Pfam" id="PF01778">
    <property type="entry name" value="Ribosomal_L28e"/>
    <property type="match status" value="1"/>
</dbReference>
<accession>A0A1Y2FPV9</accession>
<dbReference type="OrthoDB" id="338850at2759"/>
<evidence type="ECO:0000256" key="4">
    <source>
        <dbReference type="SAM" id="MobiDB-lite"/>
    </source>
</evidence>
<comment type="similarity">
    <text evidence="1">Belongs to the eukaryotic ribosomal protein eL28 family.</text>
</comment>
<proteinExistence type="inferred from homology"/>
<name>A0A1Y2FPV9_9BASI</name>
<comment type="caution">
    <text evidence="6">The sequence shown here is derived from an EMBL/GenBank/DDBJ whole genome shotgun (WGS) entry which is preliminary data.</text>
</comment>
<dbReference type="Proteomes" id="UP000193467">
    <property type="component" value="Unassembled WGS sequence"/>
</dbReference>
<reference evidence="6 7" key="1">
    <citation type="submission" date="2016-07" db="EMBL/GenBank/DDBJ databases">
        <title>Pervasive Adenine N6-methylation of Active Genes in Fungi.</title>
        <authorList>
            <consortium name="DOE Joint Genome Institute"/>
            <person name="Mondo S.J."/>
            <person name="Dannebaum R.O."/>
            <person name="Kuo R.C."/>
            <person name="Labutti K."/>
            <person name="Haridas S."/>
            <person name="Kuo A."/>
            <person name="Salamov A."/>
            <person name="Ahrendt S.R."/>
            <person name="Lipzen A."/>
            <person name="Sullivan W."/>
            <person name="Andreopoulos W.B."/>
            <person name="Clum A."/>
            <person name="Lindquist E."/>
            <person name="Daum C."/>
            <person name="Ramamoorthy G.K."/>
            <person name="Gryganskyi A."/>
            <person name="Culley D."/>
            <person name="Magnuson J.K."/>
            <person name="James T.Y."/>
            <person name="O'Malley M.A."/>
            <person name="Stajich J.E."/>
            <person name="Spatafora J.W."/>
            <person name="Visel A."/>
            <person name="Grigoriev I.V."/>
        </authorList>
    </citation>
    <scope>NUCLEOTIDE SEQUENCE [LARGE SCALE GENOMIC DNA]</scope>
    <source>
        <strain evidence="6 7">62-1032</strain>
    </source>
</reference>
<dbReference type="Gene3D" id="3.30.390.110">
    <property type="match status" value="1"/>
</dbReference>
<keyword evidence="3" id="KW-0687">Ribonucleoprotein</keyword>
<dbReference type="GO" id="GO:0006412">
    <property type="term" value="P:translation"/>
    <property type="evidence" value="ECO:0007669"/>
    <property type="project" value="InterPro"/>
</dbReference>
<dbReference type="InParanoid" id="A0A1Y2FPV9"/>
<dbReference type="STRING" id="106004.A0A1Y2FPV9"/>
<evidence type="ECO:0000256" key="1">
    <source>
        <dbReference type="ARBA" id="ARBA00007926"/>
    </source>
</evidence>
<evidence type="ECO:0000256" key="3">
    <source>
        <dbReference type="ARBA" id="ARBA00023274"/>
    </source>
</evidence>
<keyword evidence="7" id="KW-1185">Reference proteome</keyword>
<dbReference type="FunCoup" id="A0A1Y2FPV9">
    <property type="interactions" value="396"/>
</dbReference>
<dbReference type="InterPro" id="IPR029004">
    <property type="entry name" value="Ribosomal_eL28/Mak16"/>
</dbReference>
<dbReference type="EMBL" id="MCGR01000015">
    <property type="protein sequence ID" value="ORY86032.1"/>
    <property type="molecule type" value="Genomic_DNA"/>
</dbReference>
<feature type="region of interest" description="Disordered" evidence="4">
    <location>
        <begin position="141"/>
        <end position="161"/>
    </location>
</feature>
<feature type="compositionally biased region" description="Basic and acidic residues" evidence="4">
    <location>
        <begin position="145"/>
        <end position="161"/>
    </location>
</feature>
<gene>
    <name evidence="6" type="ORF">BCR35DRAFT_351585</name>
</gene>
<evidence type="ECO:0000313" key="6">
    <source>
        <dbReference type="EMBL" id="ORY86032.1"/>
    </source>
</evidence>
<feature type="domain" description="Ribosomal eL28/Mak16" evidence="5">
    <location>
        <begin position="24"/>
        <end position="142"/>
    </location>
</feature>
<dbReference type="AlphaFoldDB" id="A0A1Y2FPV9"/>
<dbReference type="GO" id="GO:1990904">
    <property type="term" value="C:ribonucleoprotein complex"/>
    <property type="evidence" value="ECO:0007669"/>
    <property type="project" value="UniProtKB-KW"/>
</dbReference>
<keyword evidence="2" id="KW-0689">Ribosomal protein</keyword>
<dbReference type="GO" id="GO:0005840">
    <property type="term" value="C:ribosome"/>
    <property type="evidence" value="ECO:0007669"/>
    <property type="project" value="UniProtKB-KW"/>
</dbReference>
<protein>
    <submittedName>
        <fullName evidence="6">Ribosomal L28e protein family-domain-containing protein</fullName>
    </submittedName>
</protein>
<sequence length="161" mass="16857">MAQGRAGEVRRVREASGNIASPDLLWLLTKKGTSFTHKRVGAPVFSAEKGNLRNLNSFKFSGLANARTLDISAKASGNGVVLTERDPKASPFANASAFKSKGIKGKGGRKVAGAVARQSGSAAGRLDLLTAAQARASAILASQSARKEQRQRALRGNKIEA</sequence>
<dbReference type="GO" id="GO:0003735">
    <property type="term" value="F:structural constituent of ribosome"/>
    <property type="evidence" value="ECO:0007669"/>
    <property type="project" value="InterPro"/>
</dbReference>
<dbReference type="InterPro" id="IPR002672">
    <property type="entry name" value="Ribosomal_eL28"/>
</dbReference>
<evidence type="ECO:0000256" key="2">
    <source>
        <dbReference type="ARBA" id="ARBA00022980"/>
    </source>
</evidence>
<dbReference type="PANTHER" id="PTHR10544">
    <property type="entry name" value="60S RIBOSOMAL PROTEIN L28"/>
    <property type="match status" value="1"/>
</dbReference>